<dbReference type="InterPro" id="IPR045275">
    <property type="entry name" value="MscS_archaea/bacteria_type"/>
</dbReference>
<dbReference type="InterPro" id="IPR023408">
    <property type="entry name" value="MscS_beta-dom_sf"/>
</dbReference>
<keyword evidence="6 7" id="KW-0472">Membrane</keyword>
<dbReference type="PANTHER" id="PTHR30221:SF1">
    <property type="entry name" value="SMALL-CONDUCTANCE MECHANOSENSITIVE CHANNEL"/>
    <property type="match status" value="1"/>
</dbReference>
<evidence type="ECO:0000313" key="12">
    <source>
        <dbReference type="Proteomes" id="UP000253083"/>
    </source>
</evidence>
<comment type="caution">
    <text evidence="11">The sequence shown here is derived from an EMBL/GenBank/DDBJ whole genome shotgun (WGS) entry which is preliminary data.</text>
</comment>
<gene>
    <name evidence="11" type="ORF">DFR28_101722</name>
</gene>
<comment type="caution">
    <text evidence="7">Lacks conserved residue(s) required for the propagation of feature annotation.</text>
</comment>
<dbReference type="FunCoup" id="A0A395JSA0">
    <property type="interactions" value="234"/>
</dbReference>
<feature type="domain" description="Mechanosensitive ion channel MscS" evidence="8">
    <location>
        <begin position="109"/>
        <end position="174"/>
    </location>
</feature>
<feature type="domain" description="Mechanosensitive ion channel MscS C-terminal" evidence="9">
    <location>
        <begin position="181"/>
        <end position="263"/>
    </location>
</feature>
<evidence type="ECO:0000256" key="7">
    <source>
        <dbReference type="RuleBase" id="RU369025"/>
    </source>
</evidence>
<keyword evidence="3" id="KW-1003">Cell membrane</keyword>
<keyword evidence="7" id="KW-0813">Transport</keyword>
<dbReference type="InterPro" id="IPR049278">
    <property type="entry name" value="MS_channel_C"/>
</dbReference>
<dbReference type="InterPro" id="IPR049142">
    <property type="entry name" value="MS_channel_1st"/>
</dbReference>
<keyword evidence="7" id="KW-0406">Ion transport</keyword>
<dbReference type="Gene3D" id="1.10.287.1260">
    <property type="match status" value="1"/>
</dbReference>
<keyword evidence="12" id="KW-1185">Reference proteome</keyword>
<evidence type="ECO:0000313" key="11">
    <source>
        <dbReference type="EMBL" id="RBP53336.1"/>
    </source>
</evidence>
<dbReference type="InterPro" id="IPR006686">
    <property type="entry name" value="MscS_channel_CS"/>
</dbReference>
<dbReference type="InterPro" id="IPR011066">
    <property type="entry name" value="MscS_channel_C_sf"/>
</dbReference>
<evidence type="ECO:0000256" key="5">
    <source>
        <dbReference type="ARBA" id="ARBA00022989"/>
    </source>
</evidence>
<proteinExistence type="inferred from homology"/>
<dbReference type="Pfam" id="PF00924">
    <property type="entry name" value="MS_channel_2nd"/>
    <property type="match status" value="1"/>
</dbReference>
<dbReference type="Gene3D" id="3.30.70.100">
    <property type="match status" value="1"/>
</dbReference>
<dbReference type="Pfam" id="PF05552">
    <property type="entry name" value="MS_channel_1st_1"/>
    <property type="match status" value="1"/>
</dbReference>
<dbReference type="EMBL" id="QNRT01000001">
    <property type="protein sequence ID" value="RBP53336.1"/>
    <property type="molecule type" value="Genomic_DNA"/>
</dbReference>
<dbReference type="RefSeq" id="WP_113952918.1">
    <property type="nucleotide sequence ID" value="NZ_QNRT01000001.1"/>
</dbReference>
<dbReference type="InterPro" id="IPR006685">
    <property type="entry name" value="MscS_channel_2nd"/>
</dbReference>
<dbReference type="InterPro" id="IPR008910">
    <property type="entry name" value="MSC_TM_helix"/>
</dbReference>
<evidence type="ECO:0000256" key="2">
    <source>
        <dbReference type="ARBA" id="ARBA00008017"/>
    </source>
</evidence>
<feature type="transmembrane region" description="Helical" evidence="7">
    <location>
        <begin position="20"/>
        <end position="40"/>
    </location>
</feature>
<feature type="domain" description="Mechanosensitive ion channel transmembrane helices 2/3" evidence="10">
    <location>
        <begin position="68"/>
        <end position="107"/>
    </location>
</feature>
<dbReference type="GO" id="GO:0005886">
    <property type="term" value="C:plasma membrane"/>
    <property type="evidence" value="ECO:0007669"/>
    <property type="project" value="UniProtKB-SubCell"/>
</dbReference>
<dbReference type="Pfam" id="PF21088">
    <property type="entry name" value="MS_channel_1st"/>
    <property type="match status" value="1"/>
</dbReference>
<dbReference type="Proteomes" id="UP000253083">
    <property type="component" value="Unassembled WGS sequence"/>
</dbReference>
<dbReference type="InterPro" id="IPR010920">
    <property type="entry name" value="LSM_dom_sf"/>
</dbReference>
<keyword evidence="7" id="KW-0997">Cell inner membrane</keyword>
<comment type="subunit">
    <text evidence="7">Homoheptamer.</text>
</comment>
<dbReference type="PANTHER" id="PTHR30221">
    <property type="entry name" value="SMALL-CONDUCTANCE MECHANOSENSITIVE CHANNEL"/>
    <property type="match status" value="1"/>
</dbReference>
<evidence type="ECO:0000259" key="9">
    <source>
        <dbReference type="Pfam" id="PF21082"/>
    </source>
</evidence>
<accession>A0A395JSA0</accession>
<reference evidence="11 12" key="1">
    <citation type="submission" date="2018-06" db="EMBL/GenBank/DDBJ databases">
        <title>Genomic Encyclopedia of Type Strains, Phase IV (KMG-IV): sequencing the most valuable type-strain genomes for metagenomic binning, comparative biology and taxonomic classification.</title>
        <authorList>
            <person name="Goeker M."/>
        </authorList>
    </citation>
    <scope>NUCLEOTIDE SEQUENCE [LARGE SCALE GENOMIC DNA]</scope>
    <source>
        <strain evidence="11 12">DSM 24032</strain>
    </source>
</reference>
<evidence type="ECO:0000259" key="10">
    <source>
        <dbReference type="Pfam" id="PF21088"/>
    </source>
</evidence>
<sequence length="276" mass="30506">MDLNLDTLQKYSDLFVEYGSIYAWKIVLALIIFLVGKRVARIVTNLIVKGLRKNGVEQELIGFFDSLFYWGLFLVVLIAALGQLGIETASFIAVLGAAGLAVGLALQGSLSNFAAGVLIIMLRPFRVGEVVDIAGEIGTVQFIKIFTTELRTGDNKCVIIPNSRVLASNIINYSSTGTRRVDMVFGIGYEADIDHARSVIKSILDADERVMDEPAPKIAIMELADSSVNFVVRPWVATSDYWPVLMDTHEQIKKRFDEEGISIPFPQRVVTMVKDD</sequence>
<evidence type="ECO:0000256" key="3">
    <source>
        <dbReference type="ARBA" id="ARBA00022475"/>
    </source>
</evidence>
<evidence type="ECO:0000259" key="8">
    <source>
        <dbReference type="Pfam" id="PF00924"/>
    </source>
</evidence>
<dbReference type="AlphaFoldDB" id="A0A395JSA0"/>
<comment type="function">
    <text evidence="7">Mechanosensitive channel that participates in the regulation of osmotic pressure changes within the cell, opening in response to stretch forces in the membrane lipid bilayer, without the need for other proteins. Contributes to normal resistance to hypoosmotic shock. Forms an ion channel of 1.0 nanosiemens conductance with a slight preference for anions.</text>
</comment>
<keyword evidence="4 7" id="KW-0812">Transmembrane</keyword>
<organism evidence="11 12">
    <name type="scientific">Arenicella xantha</name>
    <dbReference type="NCBI Taxonomy" id="644221"/>
    <lineage>
        <taxon>Bacteria</taxon>
        <taxon>Pseudomonadati</taxon>
        <taxon>Pseudomonadota</taxon>
        <taxon>Gammaproteobacteria</taxon>
        <taxon>Arenicellales</taxon>
        <taxon>Arenicellaceae</taxon>
        <taxon>Arenicella</taxon>
    </lineage>
</organism>
<dbReference type="PROSITE" id="PS01246">
    <property type="entry name" value="UPF0003"/>
    <property type="match status" value="1"/>
</dbReference>
<evidence type="ECO:0000256" key="4">
    <source>
        <dbReference type="ARBA" id="ARBA00022692"/>
    </source>
</evidence>
<keyword evidence="7" id="KW-0407">Ion channel</keyword>
<name>A0A395JSA0_9GAMM</name>
<dbReference type="GO" id="GO:0008381">
    <property type="term" value="F:mechanosensitive monoatomic ion channel activity"/>
    <property type="evidence" value="ECO:0007669"/>
    <property type="project" value="InterPro"/>
</dbReference>
<evidence type="ECO:0000256" key="6">
    <source>
        <dbReference type="ARBA" id="ARBA00023136"/>
    </source>
</evidence>
<dbReference type="SUPFAM" id="SSF82861">
    <property type="entry name" value="Mechanosensitive channel protein MscS (YggB), transmembrane region"/>
    <property type="match status" value="1"/>
</dbReference>
<comment type="subcellular location">
    <subcellularLocation>
        <location evidence="7">Cell inner membrane</location>
        <topology evidence="7">Multi-pass membrane protein</topology>
    </subcellularLocation>
    <subcellularLocation>
        <location evidence="1">Cell membrane</location>
        <topology evidence="1">Multi-pass membrane protein</topology>
    </subcellularLocation>
</comment>
<comment type="similarity">
    <text evidence="2 7">Belongs to the MscS (TC 1.A.23) family.</text>
</comment>
<dbReference type="Gene3D" id="2.30.30.60">
    <property type="match status" value="1"/>
</dbReference>
<feature type="transmembrane region" description="Helical" evidence="7">
    <location>
        <begin position="60"/>
        <end position="86"/>
    </location>
</feature>
<dbReference type="InterPro" id="IPR011014">
    <property type="entry name" value="MscS_channel_TM-2"/>
</dbReference>
<dbReference type="OrthoDB" id="9809206at2"/>
<dbReference type="SUPFAM" id="SSF50182">
    <property type="entry name" value="Sm-like ribonucleoproteins"/>
    <property type="match status" value="1"/>
</dbReference>
<evidence type="ECO:0000256" key="1">
    <source>
        <dbReference type="ARBA" id="ARBA00004651"/>
    </source>
</evidence>
<dbReference type="Pfam" id="PF21082">
    <property type="entry name" value="MS_channel_3rd"/>
    <property type="match status" value="1"/>
</dbReference>
<protein>
    <recommendedName>
        <fullName evidence="7">Small-conductance mechanosensitive channel</fullName>
    </recommendedName>
</protein>
<keyword evidence="5 7" id="KW-1133">Transmembrane helix</keyword>
<dbReference type="InParanoid" id="A0A395JSA0"/>
<dbReference type="SUPFAM" id="SSF82689">
    <property type="entry name" value="Mechanosensitive channel protein MscS (YggB), C-terminal domain"/>
    <property type="match status" value="1"/>
</dbReference>
<feature type="transmembrane region" description="Helical" evidence="7">
    <location>
        <begin position="92"/>
        <end position="120"/>
    </location>
</feature>